<dbReference type="Proteomes" id="UP000007266">
    <property type="component" value="Unassembled WGS sequence"/>
</dbReference>
<sequence>MLKQVAVDTSPRSPEVIHMITPNDWLDNTLDRELIELIDNLEKEYEESRKLGAEAASFENDVTAMKENPQKTDVFYEPESLFKLLTNPSTIVHSICVINPDVMLATWDRVDEDVTPLKTVNVAIAAYTTAGARLELYKYLKPLGGGVLYFDTDSIVFVKRKDEYLPPTGNFLGDLTDEISEYGSGSFISEFVSGGQKLCLQILELQTATI</sequence>
<dbReference type="PhylomeDB" id="D7EJ92"/>
<accession>D7EJ92</accession>
<dbReference type="PANTHER" id="PTHR33568:SF3">
    <property type="entry name" value="DNA-DIRECTED DNA POLYMERASE"/>
    <property type="match status" value="1"/>
</dbReference>
<dbReference type="InParanoid" id="D7EJ92"/>
<reference evidence="1 2" key="2">
    <citation type="journal article" date="2010" name="Nucleic Acids Res.">
        <title>BeetleBase in 2010: revisions to provide comprehensive genomic information for Tribolium castaneum.</title>
        <authorList>
            <person name="Kim H.S."/>
            <person name="Murphy T."/>
            <person name="Xia J."/>
            <person name="Caragea D."/>
            <person name="Park Y."/>
            <person name="Beeman R.W."/>
            <person name="Lorenzen M.D."/>
            <person name="Butcher S."/>
            <person name="Manak J.R."/>
            <person name="Brown S.J."/>
        </authorList>
    </citation>
    <scope>NUCLEOTIDE SEQUENCE [LARGE SCALE GENOMIC DNA]</scope>
    <source>
        <strain evidence="1 2">Georgia GA2</strain>
    </source>
</reference>
<keyword evidence="2" id="KW-1185">Reference proteome</keyword>
<dbReference type="HOGENOM" id="CLU_1311596_0_0_1"/>
<protein>
    <recommendedName>
        <fullName evidence="3">DNA-directed DNA polymerase</fullName>
    </recommendedName>
</protein>
<dbReference type="PANTHER" id="PTHR33568">
    <property type="entry name" value="DNA POLYMERASE"/>
    <property type="match status" value="1"/>
</dbReference>
<dbReference type="EMBL" id="KQ971889">
    <property type="protein sequence ID" value="EFA12623.1"/>
    <property type="molecule type" value="Genomic_DNA"/>
</dbReference>
<dbReference type="Gene3D" id="3.90.1600.10">
    <property type="entry name" value="Palm domain of DNA polymerase"/>
    <property type="match status" value="1"/>
</dbReference>
<gene>
    <name evidence="1" type="primary">GLEAN_10250</name>
    <name evidence="1" type="ORF">TcasGA2_TC010250</name>
</gene>
<dbReference type="GO" id="GO:0071897">
    <property type="term" value="P:DNA biosynthetic process"/>
    <property type="evidence" value="ECO:0007669"/>
    <property type="project" value="UniProtKB-ARBA"/>
</dbReference>
<dbReference type="InterPro" id="IPR023211">
    <property type="entry name" value="DNA_pol_palm_dom_sf"/>
</dbReference>
<dbReference type="SUPFAM" id="SSF56672">
    <property type="entry name" value="DNA/RNA polymerases"/>
    <property type="match status" value="1"/>
</dbReference>
<dbReference type="AlphaFoldDB" id="D7EJ92"/>
<organism evidence="1 2">
    <name type="scientific">Tribolium castaneum</name>
    <name type="common">Red flour beetle</name>
    <dbReference type="NCBI Taxonomy" id="7070"/>
    <lineage>
        <taxon>Eukaryota</taxon>
        <taxon>Metazoa</taxon>
        <taxon>Ecdysozoa</taxon>
        <taxon>Arthropoda</taxon>
        <taxon>Hexapoda</taxon>
        <taxon>Insecta</taxon>
        <taxon>Pterygota</taxon>
        <taxon>Neoptera</taxon>
        <taxon>Endopterygota</taxon>
        <taxon>Coleoptera</taxon>
        <taxon>Polyphaga</taxon>
        <taxon>Cucujiformia</taxon>
        <taxon>Tenebrionidae</taxon>
        <taxon>Tenebrionidae incertae sedis</taxon>
        <taxon>Tribolium</taxon>
    </lineage>
</organism>
<dbReference type="InterPro" id="IPR043502">
    <property type="entry name" value="DNA/RNA_pol_sf"/>
</dbReference>
<dbReference type="OMA" id="CVTENDK"/>
<name>D7EJ92_TRICA</name>
<proteinExistence type="predicted"/>
<evidence type="ECO:0008006" key="3">
    <source>
        <dbReference type="Google" id="ProtNLM"/>
    </source>
</evidence>
<evidence type="ECO:0000313" key="1">
    <source>
        <dbReference type="EMBL" id="EFA12623.1"/>
    </source>
</evidence>
<reference evidence="1 2" key="1">
    <citation type="journal article" date="2008" name="Nature">
        <title>The genome of the model beetle and pest Tribolium castaneum.</title>
        <authorList>
            <consortium name="Tribolium Genome Sequencing Consortium"/>
            <person name="Richards S."/>
            <person name="Gibbs R.A."/>
            <person name="Weinstock G.M."/>
            <person name="Brown S.J."/>
            <person name="Denell R."/>
            <person name="Beeman R.W."/>
            <person name="Gibbs R."/>
            <person name="Beeman R.W."/>
            <person name="Brown S.J."/>
            <person name="Bucher G."/>
            <person name="Friedrich M."/>
            <person name="Grimmelikhuijzen C.J."/>
            <person name="Klingler M."/>
            <person name="Lorenzen M."/>
            <person name="Richards S."/>
            <person name="Roth S."/>
            <person name="Schroder R."/>
            <person name="Tautz D."/>
            <person name="Zdobnov E.M."/>
            <person name="Muzny D."/>
            <person name="Gibbs R.A."/>
            <person name="Weinstock G.M."/>
            <person name="Attaway T."/>
            <person name="Bell S."/>
            <person name="Buhay C.J."/>
            <person name="Chandrabose M.N."/>
            <person name="Chavez D."/>
            <person name="Clerk-Blankenburg K.P."/>
            <person name="Cree A."/>
            <person name="Dao M."/>
            <person name="Davis C."/>
            <person name="Chacko J."/>
            <person name="Dinh H."/>
            <person name="Dugan-Rocha S."/>
            <person name="Fowler G."/>
            <person name="Garner T.T."/>
            <person name="Garnes J."/>
            <person name="Gnirke A."/>
            <person name="Hawes A."/>
            <person name="Hernandez J."/>
            <person name="Hines S."/>
            <person name="Holder M."/>
            <person name="Hume J."/>
            <person name="Jhangiani S.N."/>
            <person name="Joshi V."/>
            <person name="Khan Z.M."/>
            <person name="Jackson L."/>
            <person name="Kovar C."/>
            <person name="Kowis A."/>
            <person name="Lee S."/>
            <person name="Lewis L.R."/>
            <person name="Margolis J."/>
            <person name="Morgan M."/>
            <person name="Nazareth L.V."/>
            <person name="Nguyen N."/>
            <person name="Okwuonu G."/>
            <person name="Parker D."/>
            <person name="Richards S."/>
            <person name="Ruiz S.J."/>
            <person name="Santibanez J."/>
            <person name="Savard J."/>
            <person name="Scherer S.E."/>
            <person name="Schneider B."/>
            <person name="Sodergren E."/>
            <person name="Tautz D."/>
            <person name="Vattahil S."/>
            <person name="Villasana D."/>
            <person name="White C.S."/>
            <person name="Wright R."/>
            <person name="Park Y."/>
            <person name="Beeman R.W."/>
            <person name="Lord J."/>
            <person name="Oppert B."/>
            <person name="Lorenzen M."/>
            <person name="Brown S."/>
            <person name="Wang L."/>
            <person name="Savard J."/>
            <person name="Tautz D."/>
            <person name="Richards S."/>
            <person name="Weinstock G."/>
            <person name="Gibbs R.A."/>
            <person name="Liu Y."/>
            <person name="Worley K."/>
            <person name="Weinstock G."/>
            <person name="Elsik C.G."/>
            <person name="Reese J.T."/>
            <person name="Elhaik E."/>
            <person name="Landan G."/>
            <person name="Graur D."/>
            <person name="Arensburger P."/>
            <person name="Atkinson P."/>
            <person name="Beeman R.W."/>
            <person name="Beidler J."/>
            <person name="Brown S.J."/>
            <person name="Demuth J.P."/>
            <person name="Drury D.W."/>
            <person name="Du Y.Z."/>
            <person name="Fujiwara H."/>
            <person name="Lorenzen M."/>
            <person name="Maselli V."/>
            <person name="Osanai M."/>
            <person name="Park Y."/>
            <person name="Robertson H.M."/>
            <person name="Tu Z."/>
            <person name="Wang J.J."/>
            <person name="Wang S."/>
            <person name="Richards S."/>
            <person name="Song H."/>
            <person name="Zhang L."/>
            <person name="Sodergren E."/>
            <person name="Werner D."/>
            <person name="Stanke M."/>
            <person name="Morgenstern B."/>
            <person name="Solovyev V."/>
            <person name="Kosarev P."/>
            <person name="Brown G."/>
            <person name="Chen H.C."/>
            <person name="Ermolaeva O."/>
            <person name="Hlavina W."/>
            <person name="Kapustin Y."/>
            <person name="Kiryutin B."/>
            <person name="Kitts P."/>
            <person name="Maglott D."/>
            <person name="Pruitt K."/>
            <person name="Sapojnikov V."/>
            <person name="Souvorov A."/>
            <person name="Mackey A.J."/>
            <person name="Waterhouse R.M."/>
            <person name="Wyder S."/>
            <person name="Zdobnov E.M."/>
            <person name="Zdobnov E.M."/>
            <person name="Wyder S."/>
            <person name="Kriventseva E.V."/>
            <person name="Kadowaki T."/>
            <person name="Bork P."/>
            <person name="Aranda M."/>
            <person name="Bao R."/>
            <person name="Beermann A."/>
            <person name="Berns N."/>
            <person name="Bolognesi R."/>
            <person name="Bonneton F."/>
            <person name="Bopp D."/>
            <person name="Brown S.J."/>
            <person name="Bucher G."/>
            <person name="Butts T."/>
            <person name="Chaumot A."/>
            <person name="Denell R.E."/>
            <person name="Ferrier D.E."/>
            <person name="Friedrich M."/>
            <person name="Gordon C.M."/>
            <person name="Jindra M."/>
            <person name="Klingler M."/>
            <person name="Lan Q."/>
            <person name="Lattorff H.M."/>
            <person name="Laudet V."/>
            <person name="von Levetsow C."/>
            <person name="Liu Z."/>
            <person name="Lutz R."/>
            <person name="Lynch J.A."/>
            <person name="da Fonseca R.N."/>
            <person name="Posnien N."/>
            <person name="Reuter R."/>
            <person name="Roth S."/>
            <person name="Savard J."/>
            <person name="Schinko J.B."/>
            <person name="Schmitt C."/>
            <person name="Schoppmeier M."/>
            <person name="Schroder R."/>
            <person name="Shippy T.D."/>
            <person name="Simonnet F."/>
            <person name="Marques-Souza H."/>
            <person name="Tautz D."/>
            <person name="Tomoyasu Y."/>
            <person name="Trauner J."/>
            <person name="Van der Zee M."/>
            <person name="Vervoort M."/>
            <person name="Wittkopp N."/>
            <person name="Wimmer E.A."/>
            <person name="Yang X."/>
            <person name="Jones A.K."/>
            <person name="Sattelle D.B."/>
            <person name="Ebert P.R."/>
            <person name="Nelson D."/>
            <person name="Scott J.G."/>
            <person name="Beeman R.W."/>
            <person name="Muthukrishnan S."/>
            <person name="Kramer K.J."/>
            <person name="Arakane Y."/>
            <person name="Beeman R.W."/>
            <person name="Zhu Q."/>
            <person name="Hogenkamp D."/>
            <person name="Dixit R."/>
            <person name="Oppert B."/>
            <person name="Jiang H."/>
            <person name="Zou Z."/>
            <person name="Marshall J."/>
            <person name="Elpidina E."/>
            <person name="Vinokurov K."/>
            <person name="Oppert C."/>
            <person name="Zou Z."/>
            <person name="Evans J."/>
            <person name="Lu Z."/>
            <person name="Zhao P."/>
            <person name="Sumathipala N."/>
            <person name="Altincicek B."/>
            <person name="Vilcinskas A."/>
            <person name="Williams M."/>
            <person name="Hultmark D."/>
            <person name="Hetru C."/>
            <person name="Jiang H."/>
            <person name="Grimmelikhuijzen C.J."/>
            <person name="Hauser F."/>
            <person name="Cazzamali G."/>
            <person name="Williamson M."/>
            <person name="Park Y."/>
            <person name="Li B."/>
            <person name="Tanaka Y."/>
            <person name="Predel R."/>
            <person name="Neupert S."/>
            <person name="Schachtner J."/>
            <person name="Verleyen P."/>
            <person name="Raible F."/>
            <person name="Bork P."/>
            <person name="Friedrich M."/>
            <person name="Walden K.K."/>
            <person name="Robertson H.M."/>
            <person name="Angeli S."/>
            <person name="Foret S."/>
            <person name="Bucher G."/>
            <person name="Schuetz S."/>
            <person name="Maleszka R."/>
            <person name="Wimmer E.A."/>
            <person name="Beeman R.W."/>
            <person name="Lorenzen M."/>
            <person name="Tomoyasu Y."/>
            <person name="Miller S.C."/>
            <person name="Grossmann D."/>
            <person name="Bucher G."/>
        </authorList>
    </citation>
    <scope>NUCLEOTIDE SEQUENCE [LARGE SCALE GENOMIC DNA]</scope>
    <source>
        <strain evidence="1 2">Georgia GA2</strain>
    </source>
</reference>
<evidence type="ECO:0000313" key="2">
    <source>
        <dbReference type="Proteomes" id="UP000007266"/>
    </source>
</evidence>